<dbReference type="NCBIfam" id="TIGR01509">
    <property type="entry name" value="HAD-SF-IA-v3"/>
    <property type="match status" value="1"/>
</dbReference>
<dbReference type="EMBL" id="CP022530">
    <property type="protein sequence ID" value="ASP39123.1"/>
    <property type="molecule type" value="Genomic_DNA"/>
</dbReference>
<sequence length="104" mass="11424">MKQLLHKIDRALSTTGLSNHFNGNIFSSYVIGSWKPDPGIFLHAAQKMGFKPHECAVVEDSHVGIAAAKSAGMLSVLYDPDGIHESIESARKIRHMRQLKSAII</sequence>
<dbReference type="InterPro" id="IPR051806">
    <property type="entry name" value="HAD-like_SPP"/>
</dbReference>
<dbReference type="AlphaFoldDB" id="A0A222FLM2"/>
<organism evidence="1 2">
    <name type="scientific">Bacterioplanes sanyensis</name>
    <dbReference type="NCBI Taxonomy" id="1249553"/>
    <lineage>
        <taxon>Bacteria</taxon>
        <taxon>Pseudomonadati</taxon>
        <taxon>Pseudomonadota</taxon>
        <taxon>Gammaproteobacteria</taxon>
        <taxon>Oceanospirillales</taxon>
        <taxon>Oceanospirillaceae</taxon>
        <taxon>Bacterioplanes</taxon>
    </lineage>
</organism>
<dbReference type="InterPro" id="IPR023214">
    <property type="entry name" value="HAD_sf"/>
</dbReference>
<dbReference type="PANTHER" id="PTHR43481:SF4">
    <property type="entry name" value="GLYCEROL-1-PHOSPHATE PHOSPHOHYDROLASE 1-RELATED"/>
    <property type="match status" value="1"/>
</dbReference>
<dbReference type="KEGG" id="bsan:CHH28_10720"/>
<dbReference type="GO" id="GO:0050308">
    <property type="term" value="F:sugar-phosphatase activity"/>
    <property type="evidence" value="ECO:0007669"/>
    <property type="project" value="TreeGrafter"/>
</dbReference>
<dbReference type="InterPro" id="IPR006439">
    <property type="entry name" value="HAD-SF_hydro_IA"/>
</dbReference>
<evidence type="ECO:0008006" key="3">
    <source>
        <dbReference type="Google" id="ProtNLM"/>
    </source>
</evidence>
<evidence type="ECO:0000313" key="2">
    <source>
        <dbReference type="Proteomes" id="UP000202440"/>
    </source>
</evidence>
<dbReference type="Proteomes" id="UP000202440">
    <property type="component" value="Chromosome"/>
</dbReference>
<dbReference type="RefSeq" id="WP_094060305.1">
    <property type="nucleotide sequence ID" value="NZ_CP022530.1"/>
</dbReference>
<keyword evidence="2" id="KW-1185">Reference proteome</keyword>
<dbReference type="InterPro" id="IPR036412">
    <property type="entry name" value="HAD-like_sf"/>
</dbReference>
<dbReference type="Pfam" id="PF00702">
    <property type="entry name" value="Hydrolase"/>
    <property type="match status" value="1"/>
</dbReference>
<dbReference type="SUPFAM" id="SSF56784">
    <property type="entry name" value="HAD-like"/>
    <property type="match status" value="1"/>
</dbReference>
<name>A0A222FLM2_9GAMM</name>
<gene>
    <name evidence="1" type="ORF">CHH28_10720</name>
</gene>
<protein>
    <recommendedName>
        <fullName evidence="3">Haloacid dehalogenase</fullName>
    </recommendedName>
</protein>
<dbReference type="Gene3D" id="3.40.50.1000">
    <property type="entry name" value="HAD superfamily/HAD-like"/>
    <property type="match status" value="1"/>
</dbReference>
<reference evidence="1 2" key="1">
    <citation type="submission" date="2017-07" db="EMBL/GenBank/DDBJ databases">
        <title>Annotated genome sequence of Bacterioplanes sanyensis isolated from Red Sea.</title>
        <authorList>
            <person name="Rehman Z.U."/>
        </authorList>
    </citation>
    <scope>NUCLEOTIDE SEQUENCE [LARGE SCALE GENOMIC DNA]</scope>
    <source>
        <strain evidence="1 2">NV9</strain>
    </source>
</reference>
<proteinExistence type="predicted"/>
<dbReference type="PANTHER" id="PTHR43481">
    <property type="entry name" value="FRUCTOSE-1-PHOSPHATE PHOSPHATASE"/>
    <property type="match status" value="1"/>
</dbReference>
<dbReference type="OrthoDB" id="9797415at2"/>
<accession>A0A222FLM2</accession>
<evidence type="ECO:0000313" key="1">
    <source>
        <dbReference type="EMBL" id="ASP39123.1"/>
    </source>
</evidence>